<evidence type="ECO:0000256" key="1">
    <source>
        <dbReference type="SAM" id="Phobius"/>
    </source>
</evidence>
<dbReference type="InterPro" id="IPR003848">
    <property type="entry name" value="DUF218"/>
</dbReference>
<dbReference type="EMBL" id="JAMKFE010000006">
    <property type="protein sequence ID" value="MCM5680339.1"/>
    <property type="molecule type" value="Genomic_DNA"/>
</dbReference>
<evidence type="ECO:0000259" key="2">
    <source>
        <dbReference type="Pfam" id="PF02698"/>
    </source>
</evidence>
<comment type="caution">
    <text evidence="3">The sequence shown here is derived from an EMBL/GenBank/DDBJ whole genome shotgun (WGS) entry which is preliminary data.</text>
</comment>
<keyword evidence="4" id="KW-1185">Reference proteome</keyword>
<organism evidence="3 4">
    <name type="scientific">Caldimonas mangrovi</name>
    <dbReference type="NCBI Taxonomy" id="2944811"/>
    <lineage>
        <taxon>Bacteria</taxon>
        <taxon>Pseudomonadati</taxon>
        <taxon>Pseudomonadota</taxon>
        <taxon>Betaproteobacteria</taxon>
        <taxon>Burkholderiales</taxon>
        <taxon>Sphaerotilaceae</taxon>
        <taxon>Caldimonas</taxon>
    </lineage>
</organism>
<keyword evidence="1" id="KW-1133">Transmembrane helix</keyword>
<gene>
    <name evidence="3" type="ORF">M8A51_12445</name>
</gene>
<evidence type="ECO:0000313" key="4">
    <source>
        <dbReference type="Proteomes" id="UP001165541"/>
    </source>
</evidence>
<dbReference type="Proteomes" id="UP001165541">
    <property type="component" value="Unassembled WGS sequence"/>
</dbReference>
<proteinExistence type="predicted"/>
<accession>A0ABT0YPL7</accession>
<feature type="transmembrane region" description="Helical" evidence="1">
    <location>
        <begin position="6"/>
        <end position="29"/>
    </location>
</feature>
<name>A0ABT0YPL7_9BURK</name>
<dbReference type="PANTHER" id="PTHR30336">
    <property type="entry name" value="INNER MEMBRANE PROTEIN, PROBABLE PERMEASE"/>
    <property type="match status" value="1"/>
</dbReference>
<keyword evidence="1" id="KW-0472">Membrane</keyword>
<dbReference type="RefSeq" id="WP_251778780.1">
    <property type="nucleotide sequence ID" value="NZ_JAMKFE010000006.1"/>
</dbReference>
<dbReference type="InterPro" id="IPR014729">
    <property type="entry name" value="Rossmann-like_a/b/a_fold"/>
</dbReference>
<dbReference type="CDD" id="cd06259">
    <property type="entry name" value="YdcF-like"/>
    <property type="match status" value="1"/>
</dbReference>
<protein>
    <submittedName>
        <fullName evidence="3">YdcF family protein</fullName>
    </submittedName>
</protein>
<reference evidence="3" key="1">
    <citation type="submission" date="2022-05" db="EMBL/GenBank/DDBJ databases">
        <title>Schlegelella sp. nov., isolated from mangrove soil.</title>
        <authorList>
            <person name="Liu Y."/>
            <person name="Ge X."/>
            <person name="Liu W."/>
        </authorList>
    </citation>
    <scope>NUCLEOTIDE SEQUENCE</scope>
    <source>
        <strain evidence="3">S2-27</strain>
    </source>
</reference>
<evidence type="ECO:0000313" key="3">
    <source>
        <dbReference type="EMBL" id="MCM5680339.1"/>
    </source>
</evidence>
<sequence length="257" mass="28573">MFINALIELLLPMTFYFVVGLLALTALSFRPRCGPALRRWRPGLLGLTLWAWVCSTPAVGNLLIRHLEGPIAVAPLAVARDPQALVIVLGSGQMWTPDRTHSVQLDQDGWQRLHEGVELWRRTGGSMLFTGGPPGDDDRSIAAEMGRVAQRLGVPADAILYSPRSRTTYEDLMQVQAEIHRHRGAVWLVTSAVHMRRATAVAARLGLAVQPYPVAYRQIVNPTWRAWLPHNGGPDRFATALHEIVGLWTYRLRGQAE</sequence>
<dbReference type="Pfam" id="PF02698">
    <property type="entry name" value="DUF218"/>
    <property type="match status" value="1"/>
</dbReference>
<dbReference type="InterPro" id="IPR051599">
    <property type="entry name" value="Cell_Envelope_Assoc"/>
</dbReference>
<keyword evidence="1" id="KW-0812">Transmembrane</keyword>
<dbReference type="PANTHER" id="PTHR30336:SF4">
    <property type="entry name" value="ENVELOPE BIOGENESIS FACTOR ELYC"/>
    <property type="match status" value="1"/>
</dbReference>
<dbReference type="Gene3D" id="3.40.50.620">
    <property type="entry name" value="HUPs"/>
    <property type="match status" value="1"/>
</dbReference>
<feature type="domain" description="DUF218" evidence="2">
    <location>
        <begin position="85"/>
        <end position="246"/>
    </location>
</feature>